<name>A0A427XLS8_9TREE</name>
<gene>
    <name evidence="10" type="ORF">EHS24_009356</name>
</gene>
<sequence length="314" mass="33784">MVALALLALAGLAVANPVQVPLTPPPAAAAANPRPLVIWHGLGDTAHSEGMDAFADRVKELHPGIFVHSVIVPEGGSPGDERNAGWWGKAEELAQQGCDQIADIEELQDGFDAIGFSQGGLFLRYCAQYSDGPAMRNLITFGSPHFGIAALIPCPDPPTLSCRLAARAARSGIYTSWAQSHLVQAAYYRDPARLDEFLLANTFMRNMNGEGLLDDEDAGNGLGHLENMVAIAFTEDKTVFPGLSAHWATVDPEDTTVVVELGDQQLYTEDWIGLRALNETGHLILDWCPGEHMQIGGDGGCGDQMVEKWVGWKK</sequence>
<dbReference type="SUPFAM" id="SSF53474">
    <property type="entry name" value="alpha/beta-Hydrolases"/>
    <property type="match status" value="1"/>
</dbReference>
<keyword evidence="7" id="KW-0325">Glycoprotein</keyword>
<dbReference type="FunFam" id="3.40.50.1820:FF:000107">
    <property type="entry name" value="Palmitoyl-protein thioesterase 1"/>
    <property type="match status" value="1"/>
</dbReference>
<evidence type="ECO:0000313" key="10">
    <source>
        <dbReference type="EMBL" id="RSH79704.1"/>
    </source>
</evidence>
<evidence type="ECO:0000256" key="1">
    <source>
        <dbReference type="ARBA" id="ARBA00010758"/>
    </source>
</evidence>
<dbReference type="Pfam" id="PF02089">
    <property type="entry name" value="Palm_thioest"/>
    <property type="match status" value="1"/>
</dbReference>
<evidence type="ECO:0000256" key="6">
    <source>
        <dbReference type="ARBA" id="ARBA00023157"/>
    </source>
</evidence>
<dbReference type="STRING" id="105984.A0A427XLS8"/>
<dbReference type="RefSeq" id="XP_028474813.1">
    <property type="nucleotide sequence ID" value="XM_028624645.1"/>
</dbReference>
<evidence type="ECO:0000256" key="7">
    <source>
        <dbReference type="ARBA" id="ARBA00023180"/>
    </source>
</evidence>
<keyword evidence="6" id="KW-1015">Disulfide bond</keyword>
<evidence type="ECO:0000256" key="3">
    <source>
        <dbReference type="ARBA" id="ARBA00014212"/>
    </source>
</evidence>
<evidence type="ECO:0000313" key="11">
    <source>
        <dbReference type="Proteomes" id="UP000279236"/>
    </source>
</evidence>
<dbReference type="PRINTS" id="PR00414">
    <property type="entry name" value="PPTHIESTRASE"/>
</dbReference>
<dbReference type="InterPro" id="IPR029058">
    <property type="entry name" value="AB_hydrolase_fold"/>
</dbReference>
<dbReference type="PANTHER" id="PTHR11247">
    <property type="entry name" value="PALMITOYL-PROTEIN THIOESTERASE/DOLICHYLDIPHOSPHATASE 1"/>
    <property type="match status" value="1"/>
</dbReference>
<keyword evidence="5" id="KW-0378">Hydrolase</keyword>
<feature type="chain" id="PRO_5018994810" description="Palmitoyl-protein thioesterase 1" evidence="9">
    <location>
        <begin position="16"/>
        <end position="314"/>
    </location>
</feature>
<evidence type="ECO:0000256" key="9">
    <source>
        <dbReference type="SAM" id="SignalP"/>
    </source>
</evidence>
<evidence type="ECO:0000256" key="2">
    <source>
        <dbReference type="ARBA" id="ARBA00012423"/>
    </source>
</evidence>
<dbReference type="InterPro" id="IPR002472">
    <property type="entry name" value="Palm_thioest"/>
</dbReference>
<keyword evidence="4 9" id="KW-0732">Signal</keyword>
<evidence type="ECO:0000256" key="8">
    <source>
        <dbReference type="ARBA" id="ARBA00031934"/>
    </source>
</evidence>
<dbReference type="EC" id="3.1.2.22" evidence="2"/>
<dbReference type="PANTHER" id="PTHR11247:SF8">
    <property type="entry name" value="PALMITOYL-PROTEIN THIOESTERASE 1"/>
    <property type="match status" value="1"/>
</dbReference>
<organism evidence="10 11">
    <name type="scientific">Apiotrichum porosum</name>
    <dbReference type="NCBI Taxonomy" id="105984"/>
    <lineage>
        <taxon>Eukaryota</taxon>
        <taxon>Fungi</taxon>
        <taxon>Dikarya</taxon>
        <taxon>Basidiomycota</taxon>
        <taxon>Agaricomycotina</taxon>
        <taxon>Tremellomycetes</taxon>
        <taxon>Trichosporonales</taxon>
        <taxon>Trichosporonaceae</taxon>
        <taxon>Apiotrichum</taxon>
    </lineage>
</organism>
<comment type="similarity">
    <text evidence="1">Belongs to the palmitoyl-protein thioesterase family.</text>
</comment>
<evidence type="ECO:0000256" key="4">
    <source>
        <dbReference type="ARBA" id="ARBA00022729"/>
    </source>
</evidence>
<protein>
    <recommendedName>
        <fullName evidence="3">Palmitoyl-protein thioesterase 1</fullName>
        <ecNumber evidence="2">3.1.2.22</ecNumber>
    </recommendedName>
    <alternativeName>
        <fullName evidence="8">Palmitoyl-protein hydrolase 1</fullName>
    </alternativeName>
</protein>
<dbReference type="Gene3D" id="3.40.50.1820">
    <property type="entry name" value="alpha/beta hydrolase"/>
    <property type="match status" value="1"/>
</dbReference>
<evidence type="ECO:0000256" key="5">
    <source>
        <dbReference type="ARBA" id="ARBA00022801"/>
    </source>
</evidence>
<dbReference type="GeneID" id="39593899"/>
<feature type="signal peptide" evidence="9">
    <location>
        <begin position="1"/>
        <end position="15"/>
    </location>
</feature>
<dbReference type="EMBL" id="RSCE01000009">
    <property type="protein sequence ID" value="RSH79704.1"/>
    <property type="molecule type" value="Genomic_DNA"/>
</dbReference>
<dbReference type="GO" id="GO:0008474">
    <property type="term" value="F:palmitoyl-(protein) hydrolase activity"/>
    <property type="evidence" value="ECO:0007669"/>
    <property type="project" value="UniProtKB-EC"/>
</dbReference>
<comment type="caution">
    <text evidence="10">The sequence shown here is derived from an EMBL/GenBank/DDBJ whole genome shotgun (WGS) entry which is preliminary data.</text>
</comment>
<keyword evidence="11" id="KW-1185">Reference proteome</keyword>
<dbReference type="OrthoDB" id="10263094at2759"/>
<reference evidence="10 11" key="1">
    <citation type="submission" date="2018-11" db="EMBL/GenBank/DDBJ databases">
        <title>Genome sequence of Apiotrichum porosum DSM 27194.</title>
        <authorList>
            <person name="Aliyu H."/>
            <person name="Gorte O."/>
            <person name="Ochsenreither K."/>
        </authorList>
    </citation>
    <scope>NUCLEOTIDE SEQUENCE [LARGE SCALE GENOMIC DNA]</scope>
    <source>
        <strain evidence="10 11">DSM 27194</strain>
    </source>
</reference>
<dbReference type="AlphaFoldDB" id="A0A427XLS8"/>
<proteinExistence type="inferred from homology"/>
<dbReference type="Proteomes" id="UP000279236">
    <property type="component" value="Unassembled WGS sequence"/>
</dbReference>
<accession>A0A427XLS8</accession>